<evidence type="ECO:0000256" key="2">
    <source>
        <dbReference type="ARBA" id="ARBA00022741"/>
    </source>
</evidence>
<keyword evidence="2" id="KW-0547">Nucleotide-binding</keyword>
<keyword evidence="1" id="KW-0808">Transferase</keyword>
<dbReference type="Pfam" id="PF19279">
    <property type="entry name" value="YegS_C"/>
    <property type="match status" value="1"/>
</dbReference>
<evidence type="ECO:0000313" key="6">
    <source>
        <dbReference type="EMBL" id="TDN99062.1"/>
    </source>
</evidence>
<evidence type="ECO:0000256" key="3">
    <source>
        <dbReference type="ARBA" id="ARBA00022777"/>
    </source>
</evidence>
<dbReference type="PROSITE" id="PS50146">
    <property type="entry name" value="DAGK"/>
    <property type="match status" value="1"/>
</dbReference>
<evidence type="ECO:0000259" key="5">
    <source>
        <dbReference type="PROSITE" id="PS50146"/>
    </source>
</evidence>
<dbReference type="SMART" id="SM00046">
    <property type="entry name" value="DAGKc"/>
    <property type="match status" value="1"/>
</dbReference>
<dbReference type="RefSeq" id="WP_133465799.1">
    <property type="nucleotide sequence ID" value="NZ_SNWI01000007.1"/>
</dbReference>
<proteinExistence type="predicted"/>
<dbReference type="Gene3D" id="3.40.50.10330">
    <property type="entry name" value="Probable inorganic polyphosphate/atp-NAD kinase, domain 1"/>
    <property type="match status" value="1"/>
</dbReference>
<protein>
    <submittedName>
        <fullName evidence="6">Diacylglycerol kinase family enzyme</fullName>
    </submittedName>
</protein>
<keyword evidence="3 6" id="KW-0418">Kinase</keyword>
<accession>A0A4R6GUE4</accession>
<dbReference type="Pfam" id="PF00781">
    <property type="entry name" value="DAGK_cat"/>
    <property type="match status" value="1"/>
</dbReference>
<sequence length="304" mass="33628">MKLLFVINPISGGIDKAPFLERAGVFCHKYGIESYFFKTTGNNDAANLKKVLEEFKPDRVASVGGDGTSLFTALALLELKMPMGIIPLGSANGMAAELNVNSEPMEALKDLVLSNVIGELDLLVVNDKHYSIHIGDVGINAQIVEAYEKDEDRGLITYAKYFLEELSNTNPFELQIEANEETIQENGVMVAICNSRKYGTGVPLNIKGNPMDGKFEIVVVKRIDANALIKAGLSRFNDSYHDNLNELVISTDNAQIRFPEERLLQLDGEVIGKFKEINIEIIKGGVRLITNNDNPYLQKKPEHV</sequence>
<dbReference type="AlphaFoldDB" id="A0A4R6GUE4"/>
<dbReference type="InterPro" id="IPR001206">
    <property type="entry name" value="Diacylglycerol_kinase_cat_dom"/>
</dbReference>
<evidence type="ECO:0000256" key="1">
    <source>
        <dbReference type="ARBA" id="ARBA00022679"/>
    </source>
</evidence>
<organism evidence="6 7">
    <name type="scientific">Sunxiuqinia elliptica</name>
    <dbReference type="NCBI Taxonomy" id="655355"/>
    <lineage>
        <taxon>Bacteria</taxon>
        <taxon>Pseudomonadati</taxon>
        <taxon>Bacteroidota</taxon>
        <taxon>Bacteroidia</taxon>
        <taxon>Marinilabiliales</taxon>
        <taxon>Prolixibacteraceae</taxon>
        <taxon>Sunxiuqinia</taxon>
    </lineage>
</organism>
<keyword evidence="4" id="KW-0067">ATP-binding</keyword>
<dbReference type="InterPro" id="IPR016064">
    <property type="entry name" value="NAD/diacylglycerol_kinase_sf"/>
</dbReference>
<dbReference type="Proteomes" id="UP000294848">
    <property type="component" value="Unassembled WGS sequence"/>
</dbReference>
<comment type="caution">
    <text evidence="6">The sequence shown here is derived from an EMBL/GenBank/DDBJ whole genome shotgun (WGS) entry which is preliminary data.</text>
</comment>
<dbReference type="OrthoDB" id="9786026at2"/>
<dbReference type="EMBL" id="SNWI01000007">
    <property type="protein sequence ID" value="TDN99062.1"/>
    <property type="molecule type" value="Genomic_DNA"/>
</dbReference>
<evidence type="ECO:0000313" key="7">
    <source>
        <dbReference type="Proteomes" id="UP000294848"/>
    </source>
</evidence>
<gene>
    <name evidence="6" type="ORF">DET52_107194</name>
</gene>
<dbReference type="InterPro" id="IPR045540">
    <property type="entry name" value="YegS/DAGK_C"/>
</dbReference>
<name>A0A4R6GUE4_9BACT</name>
<dbReference type="GO" id="GO:0005524">
    <property type="term" value="F:ATP binding"/>
    <property type="evidence" value="ECO:0007669"/>
    <property type="project" value="UniProtKB-KW"/>
</dbReference>
<dbReference type="InterPro" id="IPR017438">
    <property type="entry name" value="ATP-NAD_kinase_N"/>
</dbReference>
<dbReference type="InterPro" id="IPR050187">
    <property type="entry name" value="Lipid_Phosphate_FormReg"/>
</dbReference>
<dbReference type="PANTHER" id="PTHR12358">
    <property type="entry name" value="SPHINGOSINE KINASE"/>
    <property type="match status" value="1"/>
</dbReference>
<reference evidence="6 7" key="1">
    <citation type="submission" date="2019-03" db="EMBL/GenBank/DDBJ databases">
        <title>Freshwater and sediment microbial communities from various areas in North America, analyzing microbe dynamics in response to fracking.</title>
        <authorList>
            <person name="Lamendella R."/>
        </authorList>
    </citation>
    <scope>NUCLEOTIDE SEQUENCE [LARGE SCALE GENOMIC DNA]</scope>
    <source>
        <strain evidence="6 7">114D</strain>
    </source>
</reference>
<dbReference type="SUPFAM" id="SSF111331">
    <property type="entry name" value="NAD kinase/diacylglycerol kinase-like"/>
    <property type="match status" value="1"/>
</dbReference>
<dbReference type="PANTHER" id="PTHR12358:SF54">
    <property type="entry name" value="SPHINGOSINE KINASE RELATED PROTEIN"/>
    <property type="match status" value="1"/>
</dbReference>
<feature type="domain" description="DAGKc" evidence="5">
    <location>
        <begin position="1"/>
        <end position="129"/>
    </location>
</feature>
<evidence type="ECO:0000256" key="4">
    <source>
        <dbReference type="ARBA" id="ARBA00022840"/>
    </source>
</evidence>
<dbReference type="Gene3D" id="2.60.200.40">
    <property type="match status" value="1"/>
</dbReference>
<dbReference type="GO" id="GO:0016301">
    <property type="term" value="F:kinase activity"/>
    <property type="evidence" value="ECO:0007669"/>
    <property type="project" value="UniProtKB-KW"/>
</dbReference>